<sequence>MEAEIKRNDIGVKRHEIEVTKEVGVKRKESKVEMVRW</sequence>
<gene>
    <name evidence="1" type="ORF">E2C01_093672</name>
</gene>
<evidence type="ECO:0000313" key="1">
    <source>
        <dbReference type="EMBL" id="MPC98307.1"/>
    </source>
</evidence>
<comment type="caution">
    <text evidence="1">The sequence shown here is derived from an EMBL/GenBank/DDBJ whole genome shotgun (WGS) entry which is preliminary data.</text>
</comment>
<dbReference type="EMBL" id="VSRR010113528">
    <property type="protein sequence ID" value="MPC98307.1"/>
    <property type="molecule type" value="Genomic_DNA"/>
</dbReference>
<dbReference type="AlphaFoldDB" id="A0A5B7JYT7"/>
<name>A0A5B7JYT7_PORTR</name>
<evidence type="ECO:0000313" key="2">
    <source>
        <dbReference type="Proteomes" id="UP000324222"/>
    </source>
</evidence>
<organism evidence="1 2">
    <name type="scientific">Portunus trituberculatus</name>
    <name type="common">Swimming crab</name>
    <name type="synonym">Neptunus trituberculatus</name>
    <dbReference type="NCBI Taxonomy" id="210409"/>
    <lineage>
        <taxon>Eukaryota</taxon>
        <taxon>Metazoa</taxon>
        <taxon>Ecdysozoa</taxon>
        <taxon>Arthropoda</taxon>
        <taxon>Crustacea</taxon>
        <taxon>Multicrustacea</taxon>
        <taxon>Malacostraca</taxon>
        <taxon>Eumalacostraca</taxon>
        <taxon>Eucarida</taxon>
        <taxon>Decapoda</taxon>
        <taxon>Pleocyemata</taxon>
        <taxon>Brachyura</taxon>
        <taxon>Eubrachyura</taxon>
        <taxon>Portunoidea</taxon>
        <taxon>Portunidae</taxon>
        <taxon>Portuninae</taxon>
        <taxon>Portunus</taxon>
    </lineage>
</organism>
<accession>A0A5B7JYT7</accession>
<proteinExistence type="predicted"/>
<dbReference type="Proteomes" id="UP000324222">
    <property type="component" value="Unassembled WGS sequence"/>
</dbReference>
<reference evidence="1 2" key="1">
    <citation type="submission" date="2019-05" db="EMBL/GenBank/DDBJ databases">
        <title>Another draft genome of Portunus trituberculatus and its Hox gene families provides insights of decapod evolution.</title>
        <authorList>
            <person name="Jeong J.-H."/>
            <person name="Song I."/>
            <person name="Kim S."/>
            <person name="Choi T."/>
            <person name="Kim D."/>
            <person name="Ryu S."/>
            <person name="Kim W."/>
        </authorList>
    </citation>
    <scope>NUCLEOTIDE SEQUENCE [LARGE SCALE GENOMIC DNA]</scope>
    <source>
        <tissue evidence="1">Muscle</tissue>
    </source>
</reference>
<protein>
    <submittedName>
        <fullName evidence="1">Uncharacterized protein</fullName>
    </submittedName>
</protein>
<keyword evidence="2" id="KW-1185">Reference proteome</keyword>